<dbReference type="InterPro" id="IPR027414">
    <property type="entry name" value="GH95_N_dom"/>
</dbReference>
<evidence type="ECO:0000259" key="4">
    <source>
        <dbReference type="Pfam" id="PF22124"/>
    </source>
</evidence>
<dbReference type="Gene3D" id="1.50.10.10">
    <property type="match status" value="1"/>
</dbReference>
<dbReference type="PANTHER" id="PTHR31084">
    <property type="entry name" value="ALPHA-L-FUCOSIDASE 2"/>
    <property type="match status" value="1"/>
</dbReference>
<keyword evidence="8" id="KW-1185">Reference proteome</keyword>
<feature type="domain" description="Glycosyl hydrolase family 95 N-terminal" evidence="2">
    <location>
        <begin position="4"/>
        <end position="254"/>
    </location>
</feature>
<evidence type="ECO:0000259" key="3">
    <source>
        <dbReference type="Pfam" id="PF21307"/>
    </source>
</evidence>
<evidence type="ECO:0000313" key="7">
    <source>
        <dbReference type="EMBL" id="RXZ85317.1"/>
    </source>
</evidence>
<dbReference type="AlphaFoldDB" id="A0A4Q2M0J2"/>
<evidence type="ECO:0000256" key="1">
    <source>
        <dbReference type="SAM" id="MobiDB-lite"/>
    </source>
</evidence>
<dbReference type="Proteomes" id="UP000581087">
    <property type="component" value="Unassembled WGS sequence"/>
</dbReference>
<protein>
    <submittedName>
        <fullName evidence="5">Alpha-L-fucosidase 2</fullName>
        <ecNumber evidence="5">3.2.1.51</ecNumber>
    </submittedName>
    <submittedName>
        <fullName evidence="6">Glycoside hydrolase family 95 protein</fullName>
    </submittedName>
</protein>
<dbReference type="InterPro" id="IPR016518">
    <property type="entry name" value="Alpha-L-fucosidase"/>
</dbReference>
<keyword evidence="6" id="KW-0378">Hydrolase</keyword>
<dbReference type="PIRSF" id="PIRSF007663">
    <property type="entry name" value="UCP007663"/>
    <property type="match status" value="1"/>
</dbReference>
<dbReference type="EMBL" id="JACCBI010000001">
    <property type="protein sequence ID" value="NYD67070.1"/>
    <property type="molecule type" value="Genomic_DNA"/>
</dbReference>
<feature type="compositionally biased region" description="Polar residues" evidence="1">
    <location>
        <begin position="507"/>
        <end position="517"/>
    </location>
</feature>
<sequence length="791" mass="83845">MGELRYRRPSVDWLDSLPLGNGRTGAMVSARAESVLLSLNDGTAWSGSASSEDRDERVSPERAAAALAAARRAIELGRPADAERELAVLQNRYTQAYLPVGDVRLEIAGVAPETPLERSLVLDDAVHAITVAGVRGDIEHESFVSTPQNVLVHRLTSATPIDVSLTAATPLAVLTDRRTARRARLAFRLPADVAPGHEPDEPAAIDHLDGITPLEGAIALGWEHDGEASVDGDRVRLSGITRLVLVVATETTFAGIGREPIGDADGAAARAGARVEVALAIGIDAVRERHVATHRALLGGVSLSFGGDDPSGPAALDPDERVRRASSAVDPVTTTDPALLALLFEYGRYLLAASSRPGGLPATLQGIWNAEMRPPWSSNYTLNINTEMNYWAAEPTALADTQLPLLDLLDALADRGRANAARLYGARGWVAHHNSDAWAYSSPTRGDASWSQWVLGGAWLVRQFDERRRFGSLTTHEAERFWPIVAGCAAFLVDWLVEAGDGALDTRPSTSPENQYASDAGPVSVTTSSAMDRSLIREVFALAPAVALAAGAGDDALLTEIAAAAARIRPVDVIDGDVVEWHAGAVAIDPHHRHVSHLFAAFPGDSGLPDAAARHVLNARGDDSTGWSLAWKLALRARLGDTDAVGRLLELVTRPAADGHFRGGLYANLFAAHPPFQIDGNLGYTAAVAEMLVQSHGDAIVLLRGLPAALAHGSVRGLVARPGIVVDLDWSGGAPTRVTLRARHASAAGIHVVEHDGERRSISIGTDAPTVIDWRTPPTSPDHPFRSRGAV</sequence>
<feature type="region of interest" description="Disordered" evidence="1">
    <location>
        <begin position="769"/>
        <end position="791"/>
    </location>
</feature>
<dbReference type="InterPro" id="IPR049053">
    <property type="entry name" value="AFCA-like_C"/>
</dbReference>
<gene>
    <name evidence="5" type="ORF">BJ972_001589</name>
    <name evidence="7" type="ORF">ESP50_15355</name>
    <name evidence="6" type="ORF">ESP50_15950</name>
</gene>
<dbReference type="Pfam" id="PF22124">
    <property type="entry name" value="Glyco_hydro_95_cat"/>
    <property type="match status" value="1"/>
</dbReference>
<proteinExistence type="predicted"/>
<feature type="domain" description="Glycosyl hydrolase family 95 catalytic" evidence="4">
    <location>
        <begin position="283"/>
        <end position="692"/>
    </location>
</feature>
<dbReference type="OrthoDB" id="9802600at2"/>
<feature type="domain" description="Alpha fucosidase A-like C-terminal" evidence="3">
    <location>
        <begin position="694"/>
        <end position="752"/>
    </location>
</feature>
<dbReference type="EMBL" id="SDPM01000011">
    <property type="protein sequence ID" value="RXZ85209.1"/>
    <property type="molecule type" value="Genomic_DNA"/>
</dbReference>
<dbReference type="RefSeq" id="WP_129176762.1">
    <property type="nucleotide sequence ID" value="NZ_JACCBI010000001.1"/>
</dbReference>
<evidence type="ECO:0000313" key="6">
    <source>
        <dbReference type="EMBL" id="RXZ85209.1"/>
    </source>
</evidence>
<evidence type="ECO:0000313" key="5">
    <source>
        <dbReference type="EMBL" id="NYD67070.1"/>
    </source>
</evidence>
<dbReference type="Proteomes" id="UP000292686">
    <property type="component" value="Unassembled WGS sequence"/>
</dbReference>
<dbReference type="Pfam" id="PF21307">
    <property type="entry name" value="Glyco_hydro_95_C"/>
    <property type="match status" value="1"/>
</dbReference>
<dbReference type="InterPro" id="IPR054363">
    <property type="entry name" value="GH95_cat"/>
</dbReference>
<reference evidence="6 8" key="1">
    <citation type="submission" date="2019-01" db="EMBL/GenBank/DDBJ databases">
        <title>Agromyces.</title>
        <authorList>
            <person name="Li J."/>
        </authorList>
    </citation>
    <scope>NUCLEOTIDE SEQUENCE [LARGE SCALE GENOMIC DNA]</scope>
    <source>
        <strain evidence="6 8">DSM 23870</strain>
    </source>
</reference>
<dbReference type="EC" id="3.2.1.51" evidence="5"/>
<dbReference type="GO" id="GO:0005975">
    <property type="term" value="P:carbohydrate metabolic process"/>
    <property type="evidence" value="ECO:0007669"/>
    <property type="project" value="InterPro"/>
</dbReference>
<feature type="region of interest" description="Disordered" evidence="1">
    <location>
        <begin position="504"/>
        <end position="523"/>
    </location>
</feature>
<dbReference type="Pfam" id="PF14498">
    <property type="entry name" value="Glyco_hyd_65N_2"/>
    <property type="match status" value="1"/>
</dbReference>
<dbReference type="InterPro" id="IPR008928">
    <property type="entry name" value="6-hairpin_glycosidase_sf"/>
</dbReference>
<organism evidence="6 8">
    <name type="scientific">Agromyces atrinae</name>
    <dbReference type="NCBI Taxonomy" id="592376"/>
    <lineage>
        <taxon>Bacteria</taxon>
        <taxon>Bacillati</taxon>
        <taxon>Actinomycetota</taxon>
        <taxon>Actinomycetes</taxon>
        <taxon>Micrococcales</taxon>
        <taxon>Microbacteriaceae</taxon>
        <taxon>Agromyces</taxon>
    </lineage>
</organism>
<dbReference type="EMBL" id="SDPM01000010">
    <property type="protein sequence ID" value="RXZ85317.1"/>
    <property type="molecule type" value="Genomic_DNA"/>
</dbReference>
<dbReference type="InterPro" id="IPR012341">
    <property type="entry name" value="6hp_glycosidase-like_sf"/>
</dbReference>
<keyword evidence="5" id="KW-0326">Glycosidase</keyword>
<dbReference type="GO" id="GO:0004560">
    <property type="term" value="F:alpha-L-fucosidase activity"/>
    <property type="evidence" value="ECO:0007669"/>
    <property type="project" value="UniProtKB-EC"/>
</dbReference>
<comment type="caution">
    <text evidence="6">The sequence shown here is derived from an EMBL/GenBank/DDBJ whole genome shotgun (WGS) entry which is preliminary data.</text>
</comment>
<reference evidence="5 9" key="2">
    <citation type="submission" date="2020-07" db="EMBL/GenBank/DDBJ databases">
        <title>Sequencing the genomes of 1000 actinobacteria strains.</title>
        <authorList>
            <person name="Klenk H.-P."/>
        </authorList>
    </citation>
    <scope>NUCLEOTIDE SEQUENCE [LARGE SCALE GENOMIC DNA]</scope>
    <source>
        <strain evidence="5 9">DSM 23870</strain>
    </source>
</reference>
<dbReference type="PANTHER" id="PTHR31084:SF0">
    <property type="entry name" value="ALPHA-L-FUCOSIDASE 2"/>
    <property type="match status" value="1"/>
</dbReference>
<accession>A0A4Q2M0J2</accession>
<evidence type="ECO:0000259" key="2">
    <source>
        <dbReference type="Pfam" id="PF14498"/>
    </source>
</evidence>
<dbReference type="SUPFAM" id="SSF48208">
    <property type="entry name" value="Six-hairpin glycosidases"/>
    <property type="match status" value="1"/>
</dbReference>
<evidence type="ECO:0000313" key="8">
    <source>
        <dbReference type="Proteomes" id="UP000292686"/>
    </source>
</evidence>
<name>A0A4Q2M0J2_9MICO</name>
<evidence type="ECO:0000313" key="9">
    <source>
        <dbReference type="Proteomes" id="UP000581087"/>
    </source>
</evidence>